<keyword evidence="2" id="KW-0805">Transcription regulation</keyword>
<evidence type="ECO:0000259" key="5">
    <source>
        <dbReference type="Pfam" id="PF04542"/>
    </source>
</evidence>
<evidence type="ECO:0000259" key="6">
    <source>
        <dbReference type="Pfam" id="PF08281"/>
    </source>
</evidence>
<dbReference type="Proteomes" id="UP001319180">
    <property type="component" value="Unassembled WGS sequence"/>
</dbReference>
<dbReference type="SUPFAM" id="SSF88946">
    <property type="entry name" value="Sigma2 domain of RNA polymerase sigma factors"/>
    <property type="match status" value="1"/>
</dbReference>
<dbReference type="InterPro" id="IPR039425">
    <property type="entry name" value="RNA_pol_sigma-70-like"/>
</dbReference>
<evidence type="ECO:0000313" key="7">
    <source>
        <dbReference type="EMBL" id="MBT1690343.1"/>
    </source>
</evidence>
<name>A0AAP2DEJ6_9BACT</name>
<dbReference type="Gene3D" id="1.10.1740.10">
    <property type="match status" value="1"/>
</dbReference>
<dbReference type="AlphaFoldDB" id="A0AAP2DEJ6"/>
<proteinExistence type="inferred from homology"/>
<sequence>MNEVEINLIRKIAAGDTAAFEVAYKNYFPTLVTAAFRITGSEDDANDIAQNILQNLWSRRAFLDIHTSLEAWLVTSVKHASYKHILKTKRTQEATEVYTQLLDPFTLSATDADLTRGTVYDAIDKLSPRRREIFTMHKIENKSHPEIAAQLNISIQTVKNTMVDAYKELIPILKANKLLLWEIILWVTFNIKEL</sequence>
<comment type="similarity">
    <text evidence="1">Belongs to the sigma-70 factor family. ECF subfamily.</text>
</comment>
<evidence type="ECO:0000256" key="3">
    <source>
        <dbReference type="ARBA" id="ARBA00023082"/>
    </source>
</evidence>
<dbReference type="InterPro" id="IPR036388">
    <property type="entry name" value="WH-like_DNA-bd_sf"/>
</dbReference>
<dbReference type="PANTHER" id="PTHR43133">
    <property type="entry name" value="RNA POLYMERASE ECF-TYPE SIGMA FACTO"/>
    <property type="match status" value="1"/>
</dbReference>
<dbReference type="Gene3D" id="1.10.10.10">
    <property type="entry name" value="Winged helix-like DNA-binding domain superfamily/Winged helix DNA-binding domain"/>
    <property type="match status" value="1"/>
</dbReference>
<dbReference type="InterPro" id="IPR013324">
    <property type="entry name" value="RNA_pol_sigma_r3/r4-like"/>
</dbReference>
<dbReference type="PANTHER" id="PTHR43133:SF46">
    <property type="entry name" value="RNA POLYMERASE SIGMA-70 FACTOR ECF SUBFAMILY"/>
    <property type="match status" value="1"/>
</dbReference>
<dbReference type="InterPro" id="IPR013249">
    <property type="entry name" value="RNA_pol_sigma70_r4_t2"/>
</dbReference>
<evidence type="ECO:0000313" key="8">
    <source>
        <dbReference type="Proteomes" id="UP001319180"/>
    </source>
</evidence>
<dbReference type="NCBIfam" id="TIGR02937">
    <property type="entry name" value="sigma70-ECF"/>
    <property type="match status" value="1"/>
</dbReference>
<accession>A0AAP2DEJ6</accession>
<keyword evidence="4" id="KW-0804">Transcription</keyword>
<dbReference type="InterPro" id="IPR013325">
    <property type="entry name" value="RNA_pol_sigma_r2"/>
</dbReference>
<dbReference type="SUPFAM" id="SSF88659">
    <property type="entry name" value="Sigma3 and sigma4 domains of RNA polymerase sigma factors"/>
    <property type="match status" value="1"/>
</dbReference>
<dbReference type="RefSeq" id="WP_254093561.1">
    <property type="nucleotide sequence ID" value="NZ_JAHESC010000063.1"/>
</dbReference>
<dbReference type="Pfam" id="PF08281">
    <property type="entry name" value="Sigma70_r4_2"/>
    <property type="match status" value="1"/>
</dbReference>
<comment type="caution">
    <text evidence="7">The sequence shown here is derived from an EMBL/GenBank/DDBJ whole genome shotgun (WGS) entry which is preliminary data.</text>
</comment>
<organism evidence="7 8">
    <name type="scientific">Dawidia soli</name>
    <dbReference type="NCBI Taxonomy" id="2782352"/>
    <lineage>
        <taxon>Bacteria</taxon>
        <taxon>Pseudomonadati</taxon>
        <taxon>Bacteroidota</taxon>
        <taxon>Cytophagia</taxon>
        <taxon>Cytophagales</taxon>
        <taxon>Chryseotaleaceae</taxon>
        <taxon>Dawidia</taxon>
    </lineage>
</organism>
<gene>
    <name evidence="7" type="ORF">KK078_27500</name>
</gene>
<dbReference type="GO" id="GO:0016987">
    <property type="term" value="F:sigma factor activity"/>
    <property type="evidence" value="ECO:0007669"/>
    <property type="project" value="UniProtKB-KW"/>
</dbReference>
<dbReference type="InterPro" id="IPR014284">
    <property type="entry name" value="RNA_pol_sigma-70_dom"/>
</dbReference>
<dbReference type="GO" id="GO:0006352">
    <property type="term" value="P:DNA-templated transcription initiation"/>
    <property type="evidence" value="ECO:0007669"/>
    <property type="project" value="InterPro"/>
</dbReference>
<feature type="domain" description="RNA polymerase sigma factor 70 region 4 type 2" evidence="6">
    <location>
        <begin position="119"/>
        <end position="169"/>
    </location>
</feature>
<evidence type="ECO:0000256" key="4">
    <source>
        <dbReference type="ARBA" id="ARBA00023163"/>
    </source>
</evidence>
<dbReference type="EMBL" id="JAHESC010000063">
    <property type="protein sequence ID" value="MBT1690343.1"/>
    <property type="molecule type" value="Genomic_DNA"/>
</dbReference>
<dbReference type="Pfam" id="PF04542">
    <property type="entry name" value="Sigma70_r2"/>
    <property type="match status" value="1"/>
</dbReference>
<reference evidence="7 8" key="1">
    <citation type="submission" date="2021-05" db="EMBL/GenBank/DDBJ databases">
        <title>A Polyphasic approach of four new species of the genus Ohtaekwangia: Ohtaekwangia histidinii sp. nov., Ohtaekwangia cretensis sp. nov., Ohtaekwangia indiensis sp. nov., Ohtaekwangia reichenbachii sp. nov. from diverse environment.</title>
        <authorList>
            <person name="Octaviana S."/>
        </authorList>
    </citation>
    <scope>NUCLEOTIDE SEQUENCE [LARGE SCALE GENOMIC DNA]</scope>
    <source>
        <strain evidence="7 8">PWU37</strain>
    </source>
</reference>
<dbReference type="InterPro" id="IPR007627">
    <property type="entry name" value="RNA_pol_sigma70_r2"/>
</dbReference>
<protein>
    <submittedName>
        <fullName evidence="7">Sigma-70 family RNA polymerase sigma factor</fullName>
    </submittedName>
</protein>
<keyword evidence="3" id="KW-0731">Sigma factor</keyword>
<evidence type="ECO:0000256" key="2">
    <source>
        <dbReference type="ARBA" id="ARBA00023015"/>
    </source>
</evidence>
<feature type="domain" description="RNA polymerase sigma-70 region 2" evidence="5">
    <location>
        <begin position="24"/>
        <end position="91"/>
    </location>
</feature>
<keyword evidence="8" id="KW-1185">Reference proteome</keyword>
<evidence type="ECO:0000256" key="1">
    <source>
        <dbReference type="ARBA" id="ARBA00010641"/>
    </source>
</evidence>
<dbReference type="CDD" id="cd06171">
    <property type="entry name" value="Sigma70_r4"/>
    <property type="match status" value="1"/>
</dbReference>
<dbReference type="GO" id="GO:0003677">
    <property type="term" value="F:DNA binding"/>
    <property type="evidence" value="ECO:0007669"/>
    <property type="project" value="InterPro"/>
</dbReference>